<evidence type="ECO:0000259" key="4">
    <source>
        <dbReference type="PROSITE" id="PS51194"/>
    </source>
</evidence>
<dbReference type="InParanoid" id="A0A369JIX9"/>
<comment type="caution">
    <text evidence="5">The sequence shown here is derived from an EMBL/GenBank/DDBJ whole genome shotgun (WGS) entry which is preliminary data.</text>
</comment>
<comment type="similarity">
    <text evidence="1">Belongs to the helicase family. RecQ subfamily.</text>
</comment>
<dbReference type="EC" id="5.6.2.4" evidence="3"/>
<dbReference type="SMART" id="SM00490">
    <property type="entry name" value="HELICc"/>
    <property type="match status" value="1"/>
</dbReference>
<dbReference type="InterPro" id="IPR001650">
    <property type="entry name" value="Helicase_C-like"/>
</dbReference>
<dbReference type="GO" id="GO:0005737">
    <property type="term" value="C:cytoplasm"/>
    <property type="evidence" value="ECO:0007669"/>
    <property type="project" value="TreeGrafter"/>
</dbReference>
<reference evidence="5" key="1">
    <citation type="submission" date="2018-04" db="EMBL/GenBank/DDBJ databases">
        <title>Whole genome sequencing of Hypsizygus marmoreus.</title>
        <authorList>
            <person name="Choi I.-G."/>
            <person name="Min B."/>
            <person name="Kim J.-G."/>
            <person name="Kim S."/>
            <person name="Oh Y.-L."/>
            <person name="Kong W.-S."/>
            <person name="Park H."/>
            <person name="Jeong J."/>
            <person name="Song E.-S."/>
        </authorList>
    </citation>
    <scope>NUCLEOTIDE SEQUENCE [LARGE SCALE GENOMIC DNA]</scope>
    <source>
        <strain evidence="5">51987-8</strain>
    </source>
</reference>
<evidence type="ECO:0000256" key="1">
    <source>
        <dbReference type="ARBA" id="ARBA00005446"/>
    </source>
</evidence>
<dbReference type="PANTHER" id="PTHR13710">
    <property type="entry name" value="DNA HELICASE RECQ FAMILY MEMBER"/>
    <property type="match status" value="1"/>
</dbReference>
<dbReference type="GO" id="GO:0009378">
    <property type="term" value="F:four-way junction helicase activity"/>
    <property type="evidence" value="ECO:0007669"/>
    <property type="project" value="TreeGrafter"/>
</dbReference>
<dbReference type="EMBL" id="LUEZ02000052">
    <property type="protein sequence ID" value="RDB22161.1"/>
    <property type="molecule type" value="Genomic_DNA"/>
</dbReference>
<evidence type="ECO:0000313" key="6">
    <source>
        <dbReference type="Proteomes" id="UP000076154"/>
    </source>
</evidence>
<feature type="domain" description="Helicase C-terminal" evidence="4">
    <location>
        <begin position="122"/>
        <end position="281"/>
    </location>
</feature>
<evidence type="ECO:0000313" key="5">
    <source>
        <dbReference type="EMBL" id="RDB22161.1"/>
    </source>
</evidence>
<proteinExistence type="inferred from homology"/>
<dbReference type="STRING" id="39966.A0A369JIX9"/>
<sequence length="495" mass="55546">MLLLGPEQLSTRDFELLLQHAGFTKWMCGLGVDEIHLLNSWGAFFRPAFQQIRFIRARLPDRIPLIAVTATLQAGASGQGILSLLGLHPRKFHLLQRSNVRADIQLLFRELVSGIEGSEFPELDWILRDGQKTIIFATTIKLGFNLKSYFTRTCPASLNAQKYIRLYNALNFASFNTSTRDLIRDDECRVIIGTNTLAVGMDLPDIQDVVLIGEPQDVDNFFQKIGRVGRDKLRASGARGIVYVSRRRMAVAEKIVSASTAEMARPPIKRRGVKGPDDAMDRGVASLLVADCIPAEQNRVYNNPLHDKLCDCTSCHLTTVPPPSSHPVSCNCSGCLPENLPKVTKPRVTKKIPGITTANKLTDDMRDQIIIRLEEFRLTVWEEADEKAYNLLPPSAFLPTSTITSLVDRFPLITAVNDVYTIVHHIPHLKDYHERLYNLLCTLRTGFNDERMASLKERDWSGIKWRINILDKSLAVVDEQSVSSSPLAESMVVEN</sequence>
<accession>A0A369JIX9</accession>
<organism evidence="5 6">
    <name type="scientific">Hypsizygus marmoreus</name>
    <name type="common">White beech mushroom</name>
    <name type="synonym">Agaricus marmoreus</name>
    <dbReference type="NCBI Taxonomy" id="39966"/>
    <lineage>
        <taxon>Eukaryota</taxon>
        <taxon>Fungi</taxon>
        <taxon>Dikarya</taxon>
        <taxon>Basidiomycota</taxon>
        <taxon>Agaricomycotina</taxon>
        <taxon>Agaricomycetes</taxon>
        <taxon>Agaricomycetidae</taxon>
        <taxon>Agaricales</taxon>
        <taxon>Tricholomatineae</taxon>
        <taxon>Lyophyllaceae</taxon>
        <taxon>Hypsizygus</taxon>
    </lineage>
</organism>
<dbReference type="GO" id="GO:0043138">
    <property type="term" value="F:3'-5' DNA helicase activity"/>
    <property type="evidence" value="ECO:0007669"/>
    <property type="project" value="UniProtKB-EC"/>
</dbReference>
<dbReference type="GO" id="GO:0000724">
    <property type="term" value="P:double-strand break repair via homologous recombination"/>
    <property type="evidence" value="ECO:0007669"/>
    <property type="project" value="TreeGrafter"/>
</dbReference>
<keyword evidence="6" id="KW-1185">Reference proteome</keyword>
<dbReference type="InterPro" id="IPR027417">
    <property type="entry name" value="P-loop_NTPase"/>
</dbReference>
<protein>
    <recommendedName>
        <fullName evidence="3">DNA 3'-5' helicase</fullName>
        <ecNumber evidence="3">5.6.2.4</ecNumber>
    </recommendedName>
</protein>
<dbReference type="PANTHER" id="PTHR13710:SF120">
    <property type="entry name" value="BIFUNCTIONAL 3'-5' EXONUCLEASE_ATP-DEPENDENT HELICASE WRN"/>
    <property type="match status" value="1"/>
</dbReference>
<dbReference type="AlphaFoldDB" id="A0A369JIX9"/>
<dbReference type="GO" id="GO:0005694">
    <property type="term" value="C:chromosome"/>
    <property type="evidence" value="ECO:0007669"/>
    <property type="project" value="TreeGrafter"/>
</dbReference>
<name>A0A369JIX9_HYPMA</name>
<comment type="catalytic activity">
    <reaction evidence="2">
        <text>Couples ATP hydrolysis with the unwinding of duplex DNA by translocating in the 3'-5' direction.</text>
        <dbReference type="EC" id="5.6.2.4"/>
    </reaction>
</comment>
<evidence type="ECO:0000256" key="3">
    <source>
        <dbReference type="ARBA" id="ARBA00034808"/>
    </source>
</evidence>
<dbReference type="OrthoDB" id="3269685at2759"/>
<dbReference type="PROSITE" id="PS51194">
    <property type="entry name" value="HELICASE_CTER"/>
    <property type="match status" value="1"/>
</dbReference>
<evidence type="ECO:0000256" key="2">
    <source>
        <dbReference type="ARBA" id="ARBA00034617"/>
    </source>
</evidence>
<dbReference type="SUPFAM" id="SSF52540">
    <property type="entry name" value="P-loop containing nucleoside triphosphate hydrolases"/>
    <property type="match status" value="1"/>
</dbReference>
<dbReference type="Gene3D" id="3.40.50.300">
    <property type="entry name" value="P-loop containing nucleotide triphosphate hydrolases"/>
    <property type="match status" value="2"/>
</dbReference>
<dbReference type="GO" id="GO:0005634">
    <property type="term" value="C:nucleus"/>
    <property type="evidence" value="ECO:0007669"/>
    <property type="project" value="TreeGrafter"/>
</dbReference>
<gene>
    <name evidence="5" type="primary">RECQL3_0</name>
    <name evidence="5" type="ORF">Hypma_010671</name>
</gene>
<dbReference type="Pfam" id="PF00271">
    <property type="entry name" value="Helicase_C"/>
    <property type="match status" value="1"/>
</dbReference>
<dbReference type="Proteomes" id="UP000076154">
    <property type="component" value="Unassembled WGS sequence"/>
</dbReference>